<keyword evidence="7" id="KW-0067">ATP-binding</keyword>
<dbReference type="GO" id="GO:0004749">
    <property type="term" value="F:ribose phosphate diphosphokinase activity"/>
    <property type="evidence" value="ECO:0007669"/>
    <property type="project" value="UniProtKB-EC"/>
</dbReference>
<evidence type="ECO:0000256" key="8">
    <source>
        <dbReference type="ARBA" id="ARBA00022842"/>
    </source>
</evidence>
<dbReference type="InterPro" id="IPR029057">
    <property type="entry name" value="PRTase-like"/>
</dbReference>
<keyword evidence="4" id="KW-0545">Nucleotide biosynthesis</keyword>
<evidence type="ECO:0000313" key="10">
    <source>
        <dbReference type="EMBL" id="HIH09274.1"/>
    </source>
</evidence>
<accession>A0A7J4IWS7</accession>
<keyword evidence="2 10" id="KW-0808">Transferase</keyword>
<dbReference type="InterPro" id="IPR000836">
    <property type="entry name" value="PRTase_dom"/>
</dbReference>
<evidence type="ECO:0000256" key="6">
    <source>
        <dbReference type="ARBA" id="ARBA00022777"/>
    </source>
</evidence>
<dbReference type="GO" id="GO:0016301">
    <property type="term" value="F:kinase activity"/>
    <property type="evidence" value="ECO:0007669"/>
    <property type="project" value="UniProtKB-KW"/>
</dbReference>
<evidence type="ECO:0000313" key="11">
    <source>
        <dbReference type="Proteomes" id="UP000565078"/>
    </source>
</evidence>
<dbReference type="PANTHER" id="PTHR10210">
    <property type="entry name" value="RIBOSE-PHOSPHATE DIPHOSPHOKINASE FAMILY MEMBER"/>
    <property type="match status" value="1"/>
</dbReference>
<keyword evidence="3" id="KW-0479">Metal-binding</keyword>
<dbReference type="FunFam" id="3.40.50.2020:FF:000002">
    <property type="entry name" value="Ribose-phosphate pyrophosphokinase"/>
    <property type="match status" value="1"/>
</dbReference>
<comment type="catalytic activity">
    <reaction evidence="9">
        <text>D-ribose 5-phosphate + ATP = 5-phospho-alpha-D-ribose 1-diphosphate + AMP + H(+)</text>
        <dbReference type="Rhea" id="RHEA:15609"/>
        <dbReference type="ChEBI" id="CHEBI:15378"/>
        <dbReference type="ChEBI" id="CHEBI:30616"/>
        <dbReference type="ChEBI" id="CHEBI:58017"/>
        <dbReference type="ChEBI" id="CHEBI:78346"/>
        <dbReference type="ChEBI" id="CHEBI:456215"/>
        <dbReference type="EC" id="2.7.6.1"/>
    </reaction>
</comment>
<dbReference type="GO" id="GO:0005737">
    <property type="term" value="C:cytoplasm"/>
    <property type="evidence" value="ECO:0007669"/>
    <property type="project" value="TreeGrafter"/>
</dbReference>
<dbReference type="Proteomes" id="UP000565078">
    <property type="component" value="Unassembled WGS sequence"/>
</dbReference>
<dbReference type="NCBIfam" id="TIGR01251">
    <property type="entry name" value="ribP_PPkin"/>
    <property type="match status" value="1"/>
</dbReference>
<organism evidence="10 11">
    <name type="scientific">Candidatus Iainarchaeum sp</name>
    <dbReference type="NCBI Taxonomy" id="3101447"/>
    <lineage>
        <taxon>Archaea</taxon>
        <taxon>Candidatus Iainarchaeota</taxon>
        <taxon>Candidatus Iainarchaeia</taxon>
        <taxon>Candidatus Iainarchaeales</taxon>
        <taxon>Candidatus Iainarchaeaceae</taxon>
        <taxon>Candidatus Iainarchaeum</taxon>
    </lineage>
</organism>
<keyword evidence="8" id="KW-0460">Magnesium</keyword>
<dbReference type="PANTHER" id="PTHR10210:SF41">
    <property type="entry name" value="RIBOSE-PHOSPHATE PYROPHOSPHOKINASE 1, CHLOROPLASTIC"/>
    <property type="match status" value="1"/>
</dbReference>
<dbReference type="InterPro" id="IPR005946">
    <property type="entry name" value="Rib-P_diPkinase"/>
</dbReference>
<gene>
    <name evidence="10" type="primary">prs</name>
    <name evidence="10" type="ORF">HA254_01250</name>
</gene>
<feature type="non-terminal residue" evidence="10">
    <location>
        <position position="1"/>
    </location>
</feature>
<comment type="caution">
    <text evidence="10">The sequence shown here is derived from an EMBL/GenBank/DDBJ whole genome shotgun (WGS) entry which is preliminary data.</text>
</comment>
<dbReference type="EMBL" id="DUGC01000026">
    <property type="protein sequence ID" value="HIH09274.1"/>
    <property type="molecule type" value="Genomic_DNA"/>
</dbReference>
<dbReference type="Pfam" id="PF14572">
    <property type="entry name" value="Pribosyl_synth"/>
    <property type="match status" value="1"/>
</dbReference>
<dbReference type="GO" id="GO:0006164">
    <property type="term" value="P:purine nucleotide biosynthetic process"/>
    <property type="evidence" value="ECO:0007669"/>
    <property type="project" value="TreeGrafter"/>
</dbReference>
<evidence type="ECO:0000256" key="2">
    <source>
        <dbReference type="ARBA" id="ARBA00022679"/>
    </source>
</evidence>
<proteinExistence type="predicted"/>
<protein>
    <recommendedName>
        <fullName evidence="1">ribose-phosphate diphosphokinase</fullName>
        <ecNumber evidence="1">2.7.6.1</ecNumber>
    </recommendedName>
</protein>
<dbReference type="GO" id="GO:0002189">
    <property type="term" value="C:ribose phosphate diphosphokinase complex"/>
    <property type="evidence" value="ECO:0007669"/>
    <property type="project" value="TreeGrafter"/>
</dbReference>
<evidence type="ECO:0000256" key="5">
    <source>
        <dbReference type="ARBA" id="ARBA00022741"/>
    </source>
</evidence>
<dbReference type="AlphaFoldDB" id="A0A7J4IWS7"/>
<evidence type="ECO:0000256" key="3">
    <source>
        <dbReference type="ARBA" id="ARBA00022723"/>
    </source>
</evidence>
<keyword evidence="5" id="KW-0547">Nucleotide-binding</keyword>
<evidence type="ECO:0000256" key="1">
    <source>
        <dbReference type="ARBA" id="ARBA00013247"/>
    </source>
</evidence>
<sequence length="205" mass="22265">ITAKLVAKLLEAAGAHAVLALDLHADQLQGFFDIRSDFLYASGPLMTYFVQKHGKENVTVVAPDVGSSKRARAYAKMIGTDIAIIDKRRLRPNQSEVMNLVGEVKDKTALIVDDEINTGGTIVNAAKELVRQGAKEVFAMASHGVFAAEALEKLEASPLKEVIVTNSIPQTKKISKLKVISVAPLLGEAIRRMHEKESISKILHD</sequence>
<name>A0A7J4IWS7_9ARCH</name>
<dbReference type="GO" id="GO:0000287">
    <property type="term" value="F:magnesium ion binding"/>
    <property type="evidence" value="ECO:0007669"/>
    <property type="project" value="InterPro"/>
</dbReference>
<evidence type="ECO:0000256" key="7">
    <source>
        <dbReference type="ARBA" id="ARBA00022840"/>
    </source>
</evidence>
<reference evidence="11" key="1">
    <citation type="journal article" date="2020" name="bioRxiv">
        <title>A rank-normalized archaeal taxonomy based on genome phylogeny resolves widespread incomplete and uneven classifications.</title>
        <authorList>
            <person name="Rinke C."/>
            <person name="Chuvochina M."/>
            <person name="Mussig A.J."/>
            <person name="Chaumeil P.-A."/>
            <person name="Waite D.W."/>
            <person name="Whitman W.B."/>
            <person name="Parks D.H."/>
            <person name="Hugenholtz P."/>
        </authorList>
    </citation>
    <scope>NUCLEOTIDE SEQUENCE [LARGE SCALE GENOMIC DNA]</scope>
</reference>
<dbReference type="Gene3D" id="3.40.50.2020">
    <property type="match status" value="2"/>
</dbReference>
<dbReference type="CDD" id="cd06223">
    <property type="entry name" value="PRTases_typeI"/>
    <property type="match status" value="1"/>
</dbReference>
<dbReference type="EC" id="2.7.6.1" evidence="1"/>
<dbReference type="GO" id="GO:0006015">
    <property type="term" value="P:5-phosphoribose 1-diphosphate biosynthetic process"/>
    <property type="evidence" value="ECO:0007669"/>
    <property type="project" value="TreeGrafter"/>
</dbReference>
<dbReference type="SUPFAM" id="SSF53271">
    <property type="entry name" value="PRTase-like"/>
    <property type="match status" value="2"/>
</dbReference>
<evidence type="ECO:0000256" key="9">
    <source>
        <dbReference type="ARBA" id="ARBA00049535"/>
    </source>
</evidence>
<evidence type="ECO:0000256" key="4">
    <source>
        <dbReference type="ARBA" id="ARBA00022727"/>
    </source>
</evidence>
<dbReference type="GO" id="GO:0005524">
    <property type="term" value="F:ATP binding"/>
    <property type="evidence" value="ECO:0007669"/>
    <property type="project" value="UniProtKB-KW"/>
</dbReference>
<keyword evidence="6 10" id="KW-0418">Kinase</keyword>